<dbReference type="GO" id="GO:0000271">
    <property type="term" value="P:polysaccharide biosynthetic process"/>
    <property type="evidence" value="ECO:0007669"/>
    <property type="project" value="TreeGrafter"/>
</dbReference>
<dbReference type="OrthoDB" id="5342089at2"/>
<reference evidence="6 7" key="1">
    <citation type="journal article" date="2014" name="Genome Announc.">
        <title>Draft genome sequences of eight enterohepatic helicobacter species isolated from both laboratory and wild rodents.</title>
        <authorList>
            <person name="Sheh A."/>
            <person name="Shen Z."/>
            <person name="Fox J.G."/>
        </authorList>
    </citation>
    <scope>NUCLEOTIDE SEQUENCE [LARGE SCALE GENOMIC DNA]</scope>
    <source>
        <strain evidence="6 7">MIT 01-6451</strain>
    </source>
</reference>
<dbReference type="EC" id="2.6.1.92" evidence="2"/>
<dbReference type="PANTHER" id="PTHR30244:SF34">
    <property type="entry name" value="DTDP-4-AMINO-4,6-DIDEOXYGALACTOSE TRANSAMINASE"/>
    <property type="match status" value="1"/>
</dbReference>
<dbReference type="AlphaFoldDB" id="A0A4U8TIG2"/>
<comment type="caution">
    <text evidence="6">The sequence shown here is derived from an EMBL/GenBank/DDBJ whole genome shotgun (WGS) entry which is preliminary data.</text>
</comment>
<dbReference type="SUPFAM" id="SSF53383">
    <property type="entry name" value="PLP-dependent transferases"/>
    <property type="match status" value="1"/>
</dbReference>
<dbReference type="InterPro" id="IPR015424">
    <property type="entry name" value="PyrdxlP-dep_Trfase"/>
</dbReference>
<dbReference type="CDD" id="cd00616">
    <property type="entry name" value="AHBA_syn"/>
    <property type="match status" value="1"/>
</dbReference>
<name>A0A4U8TIG2_9HELI</name>
<dbReference type="Proteomes" id="UP000029707">
    <property type="component" value="Unassembled WGS sequence"/>
</dbReference>
<dbReference type="GO" id="GO:0030170">
    <property type="term" value="F:pyridoxal phosphate binding"/>
    <property type="evidence" value="ECO:0007669"/>
    <property type="project" value="TreeGrafter"/>
</dbReference>
<dbReference type="InterPro" id="IPR015421">
    <property type="entry name" value="PyrdxlP-dep_Trfase_major"/>
</dbReference>
<keyword evidence="7" id="KW-1185">Reference proteome</keyword>
<dbReference type="Pfam" id="PF01041">
    <property type="entry name" value="DegT_DnrJ_EryC1"/>
    <property type="match status" value="1"/>
</dbReference>
<dbReference type="EMBL" id="JRMQ02000014">
    <property type="protein sequence ID" value="TLE00090.1"/>
    <property type="molecule type" value="Genomic_DNA"/>
</dbReference>
<evidence type="ECO:0000256" key="3">
    <source>
        <dbReference type="PIRSR" id="PIRSR000390-1"/>
    </source>
</evidence>
<organism evidence="6 7">
    <name type="scientific">Helicobacter japonicus</name>
    <dbReference type="NCBI Taxonomy" id="425400"/>
    <lineage>
        <taxon>Bacteria</taxon>
        <taxon>Pseudomonadati</taxon>
        <taxon>Campylobacterota</taxon>
        <taxon>Epsilonproteobacteria</taxon>
        <taxon>Campylobacterales</taxon>
        <taxon>Helicobacteraceae</taxon>
        <taxon>Helicobacter</taxon>
    </lineage>
</organism>
<dbReference type="RefSeq" id="WP_034360467.1">
    <property type="nucleotide sequence ID" value="NZ_CAJUDB010000020.1"/>
</dbReference>
<dbReference type="PANTHER" id="PTHR30244">
    <property type="entry name" value="TRANSAMINASE"/>
    <property type="match status" value="1"/>
</dbReference>
<keyword evidence="6" id="KW-0032">Aminotransferase</keyword>
<dbReference type="Gene3D" id="3.90.1150.10">
    <property type="entry name" value="Aspartate Aminotransferase, domain 1"/>
    <property type="match status" value="1"/>
</dbReference>
<evidence type="ECO:0000313" key="6">
    <source>
        <dbReference type="EMBL" id="TLE00090.1"/>
    </source>
</evidence>
<evidence type="ECO:0000256" key="5">
    <source>
        <dbReference type="RuleBase" id="RU004508"/>
    </source>
</evidence>
<evidence type="ECO:0000256" key="1">
    <source>
        <dbReference type="ARBA" id="ARBA00037999"/>
    </source>
</evidence>
<feature type="active site" description="Proton acceptor" evidence="3">
    <location>
        <position position="198"/>
    </location>
</feature>
<proteinExistence type="inferred from homology"/>
<dbReference type="Gene3D" id="3.40.640.10">
    <property type="entry name" value="Type I PLP-dependent aspartate aminotransferase-like (Major domain)"/>
    <property type="match status" value="1"/>
</dbReference>
<feature type="modified residue" description="N6-(pyridoxal phosphate)lysine" evidence="4">
    <location>
        <position position="198"/>
    </location>
</feature>
<evidence type="ECO:0000256" key="2">
    <source>
        <dbReference type="NCBIfam" id="TIGR03588"/>
    </source>
</evidence>
<comment type="similarity">
    <text evidence="1 5">Belongs to the DegT/DnrJ/EryC1 family.</text>
</comment>
<accession>A0A4U8TIG2</accession>
<gene>
    <name evidence="6" type="primary">pseC</name>
    <name evidence="6" type="ORF">LS65_008320</name>
</gene>
<evidence type="ECO:0000313" key="7">
    <source>
        <dbReference type="Proteomes" id="UP000029707"/>
    </source>
</evidence>
<keyword evidence="6" id="KW-0808">Transferase</keyword>
<dbReference type="STRING" id="425400.LS65_00630"/>
<protein>
    <recommendedName>
        <fullName evidence="2">UDP-4-amino-4,6-dideoxy-N-acetyl-beta-L-altrosamine transaminase</fullName>
        <ecNumber evidence="2">2.6.1.92</ecNumber>
    </recommendedName>
</protein>
<dbReference type="GO" id="GO:0008483">
    <property type="term" value="F:transaminase activity"/>
    <property type="evidence" value="ECO:0007669"/>
    <property type="project" value="UniProtKB-KW"/>
</dbReference>
<sequence length="386" mass="43144">MIPYSTQLIEQDDVDALCSALRSSHLTQGKMTKAFESALCEKCNVSYAISFNSATSALYALYGAFMYKYFPTFAQPYNTRNTEEIYFVTTPISFVATTNMMLQWGIKPIFCDVKDDGNIDENALVHILALHPKKAHIKAIVSVDYAGKSVEIESLHTLAKAHNLLLFSDSSHSFGGSYKGKPIGSLADATIFSFHAVKPITTAEGGALLTNDEELAHYARLLLSHGVEKETLWKYDCFLAGMNFRLSELGAALGLSQIKKINRFIASRHEIALFYDEAFKDNANFMAISIDSHIVSSHHLYPLLLAPHLHSQKEIIFSTLQERGLGVQVHYKPIYQFELYKRLFGEMSLLNANRFYLSEISIPCHQSLSKGQAKEIVDIVCKVCQG</sequence>
<evidence type="ECO:0000256" key="4">
    <source>
        <dbReference type="PIRSR" id="PIRSR000390-2"/>
    </source>
</evidence>
<keyword evidence="4 5" id="KW-0663">Pyridoxal phosphate</keyword>
<dbReference type="PIRSF" id="PIRSF000390">
    <property type="entry name" value="PLP_StrS"/>
    <property type="match status" value="1"/>
</dbReference>
<dbReference type="InterPro" id="IPR020026">
    <property type="entry name" value="PseC"/>
</dbReference>
<dbReference type="InterPro" id="IPR015422">
    <property type="entry name" value="PyrdxlP-dep_Trfase_small"/>
</dbReference>
<dbReference type="NCBIfam" id="TIGR03588">
    <property type="entry name" value="PseC"/>
    <property type="match status" value="1"/>
</dbReference>
<dbReference type="InterPro" id="IPR000653">
    <property type="entry name" value="DegT/StrS_aminotransferase"/>
</dbReference>